<gene>
    <name evidence="2" type="ORF">FTW19_00495</name>
</gene>
<dbReference type="Proteomes" id="UP000321820">
    <property type="component" value="Chromosome"/>
</dbReference>
<keyword evidence="1" id="KW-0812">Transmembrane</keyword>
<name>A0A5B9E991_9BACT</name>
<evidence type="ECO:0000256" key="1">
    <source>
        <dbReference type="SAM" id="Phobius"/>
    </source>
</evidence>
<dbReference type="AlphaFoldDB" id="A0A5B9E991"/>
<dbReference type="KEGG" id="talb:FTW19_00495"/>
<feature type="transmembrane region" description="Helical" evidence="1">
    <location>
        <begin position="60"/>
        <end position="77"/>
    </location>
</feature>
<keyword evidence="1" id="KW-0472">Membrane</keyword>
<evidence type="ECO:0008006" key="4">
    <source>
        <dbReference type="Google" id="ProtNLM"/>
    </source>
</evidence>
<keyword evidence="1" id="KW-1133">Transmembrane helix</keyword>
<evidence type="ECO:0000313" key="2">
    <source>
        <dbReference type="EMBL" id="QEE26616.1"/>
    </source>
</evidence>
<protein>
    <recommendedName>
        <fullName evidence="4">DUF3040 domain-containing protein</fullName>
    </recommendedName>
</protein>
<dbReference type="OrthoDB" id="123348at2"/>
<feature type="transmembrane region" description="Helical" evidence="1">
    <location>
        <begin position="83"/>
        <end position="102"/>
    </location>
</feature>
<accession>A0A5B9E991</accession>
<dbReference type="RefSeq" id="WP_147645754.1">
    <property type="nucleotide sequence ID" value="NZ_CP042806.1"/>
</dbReference>
<organism evidence="2 3">
    <name type="scientific">Terriglobus albidus</name>
    <dbReference type="NCBI Taxonomy" id="1592106"/>
    <lineage>
        <taxon>Bacteria</taxon>
        <taxon>Pseudomonadati</taxon>
        <taxon>Acidobacteriota</taxon>
        <taxon>Terriglobia</taxon>
        <taxon>Terriglobales</taxon>
        <taxon>Acidobacteriaceae</taxon>
        <taxon>Terriglobus</taxon>
    </lineage>
</organism>
<reference evidence="2 3" key="1">
    <citation type="submission" date="2019-08" db="EMBL/GenBank/DDBJ databases">
        <title>Complete genome sequence of Terriglobus albidus strain ORNL.</title>
        <authorList>
            <person name="Podar M."/>
        </authorList>
    </citation>
    <scope>NUCLEOTIDE SEQUENCE [LARGE SCALE GENOMIC DNA]</scope>
    <source>
        <strain evidence="2 3">ORNL</strain>
    </source>
</reference>
<dbReference type="EMBL" id="CP042806">
    <property type="protein sequence ID" value="QEE26616.1"/>
    <property type="molecule type" value="Genomic_DNA"/>
</dbReference>
<proteinExistence type="predicted"/>
<keyword evidence="3" id="KW-1185">Reference proteome</keyword>
<evidence type="ECO:0000313" key="3">
    <source>
        <dbReference type="Proteomes" id="UP000321820"/>
    </source>
</evidence>
<sequence>MTEDLDRNQNLDLRIAEALDRGPQITVPEGFAARLASRLPQQAPARPVMPVFRYTYSRRLAMVCVALLAAALLVVAASRPSNFTVAEVIFVGEMALLTLWLARWRTA</sequence>